<dbReference type="GO" id="GO:0005524">
    <property type="term" value="F:ATP binding"/>
    <property type="evidence" value="ECO:0007669"/>
    <property type="project" value="UniProtKB-KW"/>
</dbReference>
<name>A0A5C3Q0J8_9AGAR</name>
<dbReference type="FunFam" id="3.30.420.40:FF:000028">
    <property type="entry name" value="heat shock 70 kDa protein-like"/>
    <property type="match status" value="1"/>
</dbReference>
<dbReference type="Pfam" id="PF00012">
    <property type="entry name" value="HSP70"/>
    <property type="match status" value="1"/>
</dbReference>
<protein>
    <submittedName>
        <fullName evidence="4">Hsp70 protein-domain-containing protein</fullName>
    </submittedName>
</protein>
<accession>A0A5C3Q0J8</accession>
<dbReference type="InterPro" id="IPR013126">
    <property type="entry name" value="Hsp_70_fam"/>
</dbReference>
<keyword evidence="3" id="KW-0067">ATP-binding</keyword>
<dbReference type="OrthoDB" id="3257966at2759"/>
<dbReference type="AlphaFoldDB" id="A0A5C3Q0J8"/>
<comment type="similarity">
    <text evidence="1">Belongs to the heat shock protein 70 family.</text>
</comment>
<dbReference type="GO" id="GO:0140662">
    <property type="term" value="F:ATP-dependent protein folding chaperone"/>
    <property type="evidence" value="ECO:0007669"/>
    <property type="project" value="InterPro"/>
</dbReference>
<keyword evidence="2" id="KW-0547">Nucleotide-binding</keyword>
<dbReference type="PANTHER" id="PTHR19375">
    <property type="entry name" value="HEAT SHOCK PROTEIN 70KDA"/>
    <property type="match status" value="1"/>
</dbReference>
<evidence type="ECO:0000256" key="1">
    <source>
        <dbReference type="ARBA" id="ARBA00007381"/>
    </source>
</evidence>
<dbReference type="EMBL" id="ML178891">
    <property type="protein sequence ID" value="TFK95331.1"/>
    <property type="molecule type" value="Genomic_DNA"/>
</dbReference>
<organism evidence="4 5">
    <name type="scientific">Pterulicium gracile</name>
    <dbReference type="NCBI Taxonomy" id="1884261"/>
    <lineage>
        <taxon>Eukaryota</taxon>
        <taxon>Fungi</taxon>
        <taxon>Dikarya</taxon>
        <taxon>Basidiomycota</taxon>
        <taxon>Agaricomycotina</taxon>
        <taxon>Agaricomycetes</taxon>
        <taxon>Agaricomycetidae</taxon>
        <taxon>Agaricales</taxon>
        <taxon>Pleurotineae</taxon>
        <taxon>Pterulaceae</taxon>
        <taxon>Pterulicium</taxon>
    </lineage>
</organism>
<evidence type="ECO:0000313" key="5">
    <source>
        <dbReference type="Proteomes" id="UP000305067"/>
    </source>
</evidence>
<dbReference type="InterPro" id="IPR043129">
    <property type="entry name" value="ATPase_NBD"/>
</dbReference>
<dbReference type="Proteomes" id="UP000305067">
    <property type="component" value="Unassembled WGS sequence"/>
</dbReference>
<evidence type="ECO:0000256" key="2">
    <source>
        <dbReference type="ARBA" id="ARBA00022741"/>
    </source>
</evidence>
<dbReference type="SUPFAM" id="SSF53067">
    <property type="entry name" value="Actin-like ATPase domain"/>
    <property type="match status" value="1"/>
</dbReference>
<gene>
    <name evidence="4" type="ORF">BDV98DRAFT_598686</name>
</gene>
<reference evidence="4 5" key="1">
    <citation type="journal article" date="2019" name="Nat. Ecol. Evol.">
        <title>Megaphylogeny resolves global patterns of mushroom evolution.</title>
        <authorList>
            <person name="Varga T."/>
            <person name="Krizsan K."/>
            <person name="Foldi C."/>
            <person name="Dima B."/>
            <person name="Sanchez-Garcia M."/>
            <person name="Sanchez-Ramirez S."/>
            <person name="Szollosi G.J."/>
            <person name="Szarkandi J.G."/>
            <person name="Papp V."/>
            <person name="Albert L."/>
            <person name="Andreopoulos W."/>
            <person name="Angelini C."/>
            <person name="Antonin V."/>
            <person name="Barry K.W."/>
            <person name="Bougher N.L."/>
            <person name="Buchanan P."/>
            <person name="Buyck B."/>
            <person name="Bense V."/>
            <person name="Catcheside P."/>
            <person name="Chovatia M."/>
            <person name="Cooper J."/>
            <person name="Damon W."/>
            <person name="Desjardin D."/>
            <person name="Finy P."/>
            <person name="Geml J."/>
            <person name="Haridas S."/>
            <person name="Hughes K."/>
            <person name="Justo A."/>
            <person name="Karasinski D."/>
            <person name="Kautmanova I."/>
            <person name="Kiss B."/>
            <person name="Kocsube S."/>
            <person name="Kotiranta H."/>
            <person name="LaButti K.M."/>
            <person name="Lechner B.E."/>
            <person name="Liimatainen K."/>
            <person name="Lipzen A."/>
            <person name="Lukacs Z."/>
            <person name="Mihaltcheva S."/>
            <person name="Morgado L.N."/>
            <person name="Niskanen T."/>
            <person name="Noordeloos M.E."/>
            <person name="Ohm R.A."/>
            <person name="Ortiz-Santana B."/>
            <person name="Ovrebo C."/>
            <person name="Racz N."/>
            <person name="Riley R."/>
            <person name="Savchenko A."/>
            <person name="Shiryaev A."/>
            <person name="Soop K."/>
            <person name="Spirin V."/>
            <person name="Szebenyi C."/>
            <person name="Tomsovsky M."/>
            <person name="Tulloss R.E."/>
            <person name="Uehling J."/>
            <person name="Grigoriev I.V."/>
            <person name="Vagvolgyi C."/>
            <person name="Papp T."/>
            <person name="Martin F.M."/>
            <person name="Miettinen O."/>
            <person name="Hibbett D.S."/>
            <person name="Nagy L.G."/>
        </authorList>
    </citation>
    <scope>NUCLEOTIDE SEQUENCE [LARGE SCALE GENOMIC DNA]</scope>
    <source>
        <strain evidence="4 5">CBS 309.79</strain>
    </source>
</reference>
<keyword evidence="5" id="KW-1185">Reference proteome</keyword>
<dbReference type="STRING" id="1884261.A0A5C3Q0J8"/>
<dbReference type="Gene3D" id="3.30.420.40">
    <property type="match status" value="1"/>
</dbReference>
<proteinExistence type="inferred from homology"/>
<evidence type="ECO:0000313" key="4">
    <source>
        <dbReference type="EMBL" id="TFK95331.1"/>
    </source>
</evidence>
<evidence type="ECO:0000256" key="3">
    <source>
        <dbReference type="ARBA" id="ARBA00022840"/>
    </source>
</evidence>
<sequence>MALHRPSRLDRHASRKRPRVVLSSFSVLLLAFLFAVCFCAIPTKAREPSSQPEYRVIGIGFNAVQSWRFGYHQLVVTVPAYFSDSRRQATKNAGAIADLNILRSINELTAAAIVYNLNKAEGVERASSPIHARAQQTTKWKRFSACLEEFEGETPG</sequence>